<feature type="region of interest" description="Disordered" evidence="1">
    <location>
        <begin position="1"/>
        <end position="21"/>
    </location>
</feature>
<evidence type="ECO:0008006" key="5">
    <source>
        <dbReference type="Google" id="ProtNLM"/>
    </source>
</evidence>
<keyword evidence="2" id="KW-0472">Membrane</keyword>
<dbReference type="Proteomes" id="UP000799437">
    <property type="component" value="Unassembled WGS sequence"/>
</dbReference>
<evidence type="ECO:0000256" key="2">
    <source>
        <dbReference type="SAM" id="Phobius"/>
    </source>
</evidence>
<evidence type="ECO:0000313" key="4">
    <source>
        <dbReference type="Proteomes" id="UP000799437"/>
    </source>
</evidence>
<feature type="compositionally biased region" description="Basic and acidic residues" evidence="1">
    <location>
        <begin position="333"/>
        <end position="343"/>
    </location>
</feature>
<organism evidence="3 4">
    <name type="scientific">Pseudovirgaria hyperparasitica</name>
    <dbReference type="NCBI Taxonomy" id="470096"/>
    <lineage>
        <taxon>Eukaryota</taxon>
        <taxon>Fungi</taxon>
        <taxon>Dikarya</taxon>
        <taxon>Ascomycota</taxon>
        <taxon>Pezizomycotina</taxon>
        <taxon>Dothideomycetes</taxon>
        <taxon>Dothideomycetes incertae sedis</taxon>
        <taxon>Acrospermales</taxon>
        <taxon>Acrospermaceae</taxon>
        <taxon>Pseudovirgaria</taxon>
    </lineage>
</organism>
<dbReference type="GO" id="GO:0071595">
    <property type="term" value="C:Nem1-Spo7 phosphatase complex"/>
    <property type="evidence" value="ECO:0007669"/>
    <property type="project" value="TreeGrafter"/>
</dbReference>
<feature type="compositionally biased region" description="Low complexity" evidence="1">
    <location>
        <begin position="423"/>
        <end position="441"/>
    </location>
</feature>
<feature type="compositionally biased region" description="Low complexity" evidence="1">
    <location>
        <begin position="344"/>
        <end position="354"/>
    </location>
</feature>
<keyword evidence="4" id="KW-1185">Reference proteome</keyword>
<name>A0A6A6WJA9_9PEZI</name>
<evidence type="ECO:0000256" key="1">
    <source>
        <dbReference type="SAM" id="MobiDB-lite"/>
    </source>
</evidence>
<feature type="compositionally biased region" description="Basic and acidic residues" evidence="1">
    <location>
        <begin position="356"/>
        <end position="373"/>
    </location>
</feature>
<dbReference type="GO" id="GO:0019888">
    <property type="term" value="F:protein phosphatase regulator activity"/>
    <property type="evidence" value="ECO:0007669"/>
    <property type="project" value="InterPro"/>
</dbReference>
<dbReference type="AlphaFoldDB" id="A0A6A6WJA9"/>
<dbReference type="RefSeq" id="XP_033604707.1">
    <property type="nucleotide sequence ID" value="XM_033743339.1"/>
</dbReference>
<keyword evidence="2" id="KW-1133">Transmembrane helix</keyword>
<gene>
    <name evidence="3" type="ORF">EJ05DRAFT_473173</name>
</gene>
<feature type="compositionally biased region" description="Polar residues" evidence="1">
    <location>
        <begin position="394"/>
        <end position="411"/>
    </location>
</feature>
<dbReference type="GO" id="GO:0004721">
    <property type="term" value="F:phosphoprotein phosphatase activity"/>
    <property type="evidence" value="ECO:0007669"/>
    <property type="project" value="TreeGrafter"/>
</dbReference>
<dbReference type="GeneID" id="54484393"/>
<feature type="transmembrane region" description="Helical" evidence="2">
    <location>
        <begin position="126"/>
        <end position="144"/>
    </location>
</feature>
<proteinExistence type="predicted"/>
<dbReference type="EMBL" id="ML996566">
    <property type="protein sequence ID" value="KAF2762256.1"/>
    <property type="molecule type" value="Genomic_DNA"/>
</dbReference>
<sequence length="454" mass="51675">MSDATLDQVVKGAPPPSNSPVHHANLAASQNERLAAIKTPRNPVSDPTSLLPSAPSQIYLNLLILEASLRSQYLSLRARRRINTFVLILLMLWITGFSYLLFLRPREDGQGVGGSVYWVVDMAEKVAWIGGVVLGVLFWGAGQWERGVRWPRRWVGVTNRGLRGMNCKIVVMKGPWWREALSYISFIVPVHLFFPSPGSSYHLIDHAESQKHEGIARHTFRDHGHQYIEEDIAPGGDHIRLILLPKPFSPEFRENWELYRLEFWERENERRAELRKVVKQRDRELAKQEGGWLWWTGWRGWHRAKKPNYEKSFVPTNIHSLSHLKDKKRRPSVIRERERDVSHSRSSSRSSVAAFDDDRPDRPGRQEARERRWSNSTAGSTEGRRRKRAVSGASGLSNSTRPSRLTPTNSRPTTPTDQPPPQTLSKRASTLSNASSSSDGSKYNEKLPGRAPAA</sequence>
<evidence type="ECO:0000313" key="3">
    <source>
        <dbReference type="EMBL" id="KAF2762256.1"/>
    </source>
</evidence>
<accession>A0A6A6WJA9</accession>
<feature type="region of interest" description="Disordered" evidence="1">
    <location>
        <begin position="320"/>
        <end position="454"/>
    </location>
</feature>
<protein>
    <recommendedName>
        <fullName evidence="5">Spo7-domain-containing protein</fullName>
    </recommendedName>
</protein>
<dbReference type="PANTHER" id="PTHR28249:SF1">
    <property type="entry name" value="SPORULATION-SPECIFIC PROTEIN SPO7"/>
    <property type="match status" value="1"/>
</dbReference>
<keyword evidence="2" id="KW-0812">Transmembrane</keyword>
<dbReference type="OrthoDB" id="5599171at2759"/>
<dbReference type="PANTHER" id="PTHR28249">
    <property type="entry name" value="SPORULATION-SPECIFIC PROTEIN SPO7"/>
    <property type="match status" value="1"/>
</dbReference>
<reference evidence="3" key="1">
    <citation type="journal article" date="2020" name="Stud. Mycol.">
        <title>101 Dothideomycetes genomes: a test case for predicting lifestyles and emergence of pathogens.</title>
        <authorList>
            <person name="Haridas S."/>
            <person name="Albert R."/>
            <person name="Binder M."/>
            <person name="Bloem J."/>
            <person name="Labutti K."/>
            <person name="Salamov A."/>
            <person name="Andreopoulos B."/>
            <person name="Baker S."/>
            <person name="Barry K."/>
            <person name="Bills G."/>
            <person name="Bluhm B."/>
            <person name="Cannon C."/>
            <person name="Castanera R."/>
            <person name="Culley D."/>
            <person name="Daum C."/>
            <person name="Ezra D."/>
            <person name="Gonzalez J."/>
            <person name="Henrissat B."/>
            <person name="Kuo A."/>
            <person name="Liang C."/>
            <person name="Lipzen A."/>
            <person name="Lutzoni F."/>
            <person name="Magnuson J."/>
            <person name="Mondo S."/>
            <person name="Nolan M."/>
            <person name="Ohm R."/>
            <person name="Pangilinan J."/>
            <person name="Park H.-J."/>
            <person name="Ramirez L."/>
            <person name="Alfaro M."/>
            <person name="Sun H."/>
            <person name="Tritt A."/>
            <person name="Yoshinaga Y."/>
            <person name="Zwiers L.-H."/>
            <person name="Turgeon B."/>
            <person name="Goodwin S."/>
            <person name="Spatafora J."/>
            <person name="Crous P."/>
            <person name="Grigoriev I."/>
        </authorList>
    </citation>
    <scope>NUCLEOTIDE SEQUENCE</scope>
    <source>
        <strain evidence="3">CBS 121739</strain>
    </source>
</reference>
<dbReference type="GO" id="GO:0006998">
    <property type="term" value="P:nuclear envelope organization"/>
    <property type="evidence" value="ECO:0007669"/>
    <property type="project" value="TreeGrafter"/>
</dbReference>
<feature type="transmembrane region" description="Helical" evidence="2">
    <location>
        <begin position="82"/>
        <end position="102"/>
    </location>
</feature>
<dbReference type="Pfam" id="PF03907">
    <property type="entry name" value="Spo7"/>
    <property type="match status" value="1"/>
</dbReference>
<dbReference type="InterPro" id="IPR005605">
    <property type="entry name" value="Spo7"/>
</dbReference>